<dbReference type="Gene3D" id="3.30.160.270">
    <property type="match status" value="1"/>
</dbReference>
<keyword evidence="7" id="KW-0479">Metal-binding</keyword>
<organism evidence="10">
    <name type="scientific">hydrothermal vent metagenome</name>
    <dbReference type="NCBI Taxonomy" id="652676"/>
    <lineage>
        <taxon>unclassified sequences</taxon>
        <taxon>metagenomes</taxon>
        <taxon>ecological metagenomes</taxon>
    </lineage>
</organism>
<dbReference type="HAMAP" id="MF_01025">
    <property type="entry name" value="LeuA_type1"/>
    <property type="match status" value="1"/>
</dbReference>
<keyword evidence="5" id="KW-0028">Amino-acid biosynthesis</keyword>
<comment type="pathway">
    <text evidence="1">Amino-acid biosynthesis; L-leucine biosynthesis; L-leucine from 3-methyl-2-oxobutanoate: step 1/4.</text>
</comment>
<feature type="domain" description="Pyruvate carboxyltransferase" evidence="9">
    <location>
        <begin position="6"/>
        <end position="268"/>
    </location>
</feature>
<evidence type="ECO:0000256" key="5">
    <source>
        <dbReference type="ARBA" id="ARBA00022605"/>
    </source>
</evidence>
<dbReference type="InterPro" id="IPR002034">
    <property type="entry name" value="AIPM/Hcit_synth_CS"/>
</dbReference>
<dbReference type="InterPro" id="IPR000891">
    <property type="entry name" value="PYR_CT"/>
</dbReference>
<dbReference type="GO" id="GO:0009098">
    <property type="term" value="P:L-leucine biosynthetic process"/>
    <property type="evidence" value="ECO:0007669"/>
    <property type="project" value="UniProtKB-UniPathway"/>
</dbReference>
<dbReference type="EC" id="2.3.3.13" evidence="3"/>
<dbReference type="SUPFAM" id="SSF51569">
    <property type="entry name" value="Aldolase"/>
    <property type="match status" value="1"/>
</dbReference>
<dbReference type="GO" id="GO:0046872">
    <property type="term" value="F:metal ion binding"/>
    <property type="evidence" value="ECO:0007669"/>
    <property type="project" value="UniProtKB-KW"/>
</dbReference>
<evidence type="ECO:0000256" key="8">
    <source>
        <dbReference type="ARBA" id="ARBA00023304"/>
    </source>
</evidence>
<dbReference type="PROSITE" id="PS50991">
    <property type="entry name" value="PYR_CT"/>
    <property type="match status" value="1"/>
</dbReference>
<sequence length="516" mass="55714">MSKEKLVIFDTTLRDGEQSPGASMTKDEKVHIAKALERMKVDIIEAGFPVASEGDFAAVQAVAEAVKDSTVCGLSRALAKDISRAGEALKKANSSRIHTFIATSPIHMKMKLRMQPDDVLKQAVDAVKLAGKFTDNIEFSPEDAGRSELDFLCRIIEAVIDAGATTINIPDTVGYNLPNQFGDLIKNLISRIPNSDKAIFSVHCHNDLGLAVANSLSAVLNGARQVECTINGLGERAGNASLEEIVMAVRTRQDMFSCDSTLDTTQIMSCSKLVSSVTGFPVQPNKAIVGANAFAHESGIHQDGVLKSRETYEIMRAQDVGWNENQIVLGKHSGRNALKTRLNELGIELESEEELNTVFTRFKDLADKKHEIFDEDLQALMADASWSGDNEQFKLMSLKVCSETGEKPLAEVVVQVNGKEQSGSESGSGPVDAAFKAIEKIAHSEAELKLYSVNNITSGTDSQGEVSVRLSKSDKIVNGQGADTDIVIASAKAYINALNRIMVSGTDRSHPQMGDV</sequence>
<dbReference type="GO" id="GO:0003852">
    <property type="term" value="F:2-isopropylmalate synthase activity"/>
    <property type="evidence" value="ECO:0007669"/>
    <property type="project" value="UniProtKB-EC"/>
</dbReference>
<dbReference type="InterPro" id="IPR036230">
    <property type="entry name" value="LeuA_allosteric_dom_sf"/>
</dbReference>
<dbReference type="InterPro" id="IPR054691">
    <property type="entry name" value="LeuA/HCS_post-cat"/>
</dbReference>
<evidence type="ECO:0000256" key="6">
    <source>
        <dbReference type="ARBA" id="ARBA00022679"/>
    </source>
</evidence>
<dbReference type="InterPro" id="IPR013709">
    <property type="entry name" value="2-isopropylmalate_synth_dimer"/>
</dbReference>
<dbReference type="Pfam" id="PF22617">
    <property type="entry name" value="HCS_D2"/>
    <property type="match status" value="1"/>
</dbReference>
<proteinExistence type="inferred from homology"/>
<dbReference type="PANTHER" id="PTHR10277">
    <property type="entry name" value="HOMOCITRATE SYNTHASE-RELATED"/>
    <property type="match status" value="1"/>
</dbReference>
<evidence type="ECO:0000256" key="4">
    <source>
        <dbReference type="ARBA" id="ARBA00022430"/>
    </source>
</evidence>
<evidence type="ECO:0000259" key="9">
    <source>
        <dbReference type="PROSITE" id="PS50991"/>
    </source>
</evidence>
<dbReference type="AlphaFoldDB" id="A0A3B0XAF6"/>
<accession>A0A3B0XAF6</accession>
<keyword evidence="10" id="KW-0012">Acyltransferase</keyword>
<evidence type="ECO:0000256" key="7">
    <source>
        <dbReference type="ARBA" id="ARBA00022723"/>
    </source>
</evidence>
<protein>
    <recommendedName>
        <fullName evidence="3">2-isopropylmalate synthase</fullName>
        <ecNumber evidence="3">2.3.3.13</ecNumber>
    </recommendedName>
</protein>
<gene>
    <name evidence="10" type="ORF">MNBD_GAMMA09-1024</name>
</gene>
<dbReference type="Pfam" id="PF08502">
    <property type="entry name" value="LeuA_dimer"/>
    <property type="match status" value="1"/>
</dbReference>
<comment type="similarity">
    <text evidence="2">Belongs to the alpha-IPM synthase/homocitrate synthase family. LeuA type 1 subfamily.</text>
</comment>
<evidence type="ECO:0000256" key="3">
    <source>
        <dbReference type="ARBA" id="ARBA00012973"/>
    </source>
</evidence>
<reference evidence="10" key="1">
    <citation type="submission" date="2018-06" db="EMBL/GenBank/DDBJ databases">
        <authorList>
            <person name="Zhirakovskaya E."/>
        </authorList>
    </citation>
    <scope>NUCLEOTIDE SEQUENCE</scope>
</reference>
<dbReference type="NCBIfam" id="NF002086">
    <property type="entry name" value="PRK00915.1-3"/>
    <property type="match status" value="1"/>
</dbReference>
<name>A0A3B0XAF6_9ZZZZ</name>
<dbReference type="EMBL" id="UOFI01000056">
    <property type="protein sequence ID" value="VAW64721.1"/>
    <property type="molecule type" value="Genomic_DNA"/>
</dbReference>
<dbReference type="CDD" id="cd07940">
    <property type="entry name" value="DRE_TIM_IPMS"/>
    <property type="match status" value="1"/>
</dbReference>
<dbReference type="PROSITE" id="PS00816">
    <property type="entry name" value="AIPM_HOMOCIT_SYNTH_2"/>
    <property type="match status" value="1"/>
</dbReference>
<dbReference type="Gene3D" id="3.20.20.70">
    <property type="entry name" value="Aldolase class I"/>
    <property type="match status" value="1"/>
</dbReference>
<evidence type="ECO:0000256" key="2">
    <source>
        <dbReference type="ARBA" id="ARBA00009396"/>
    </source>
</evidence>
<evidence type="ECO:0000256" key="1">
    <source>
        <dbReference type="ARBA" id="ARBA00004689"/>
    </source>
</evidence>
<dbReference type="UniPathway" id="UPA00048">
    <property type="reaction ID" value="UER00070"/>
</dbReference>
<keyword evidence="4" id="KW-0432">Leucine biosynthesis</keyword>
<dbReference type="SMART" id="SM00917">
    <property type="entry name" value="LeuA_dimer"/>
    <property type="match status" value="1"/>
</dbReference>
<dbReference type="GO" id="GO:0005829">
    <property type="term" value="C:cytosol"/>
    <property type="evidence" value="ECO:0007669"/>
    <property type="project" value="TreeGrafter"/>
</dbReference>
<dbReference type="PANTHER" id="PTHR10277:SF9">
    <property type="entry name" value="2-ISOPROPYLMALATE SYNTHASE 1, CHLOROPLASTIC-RELATED"/>
    <property type="match status" value="1"/>
</dbReference>
<dbReference type="InterPro" id="IPR050073">
    <property type="entry name" value="2-IPM_HCS-like"/>
</dbReference>
<dbReference type="FunFam" id="3.30.160.270:FF:000003">
    <property type="entry name" value="2-isopropylmalate synthase"/>
    <property type="match status" value="1"/>
</dbReference>
<dbReference type="InterPro" id="IPR013785">
    <property type="entry name" value="Aldolase_TIM"/>
</dbReference>
<dbReference type="NCBIfam" id="NF002087">
    <property type="entry name" value="PRK00915.1-4"/>
    <property type="match status" value="1"/>
</dbReference>
<keyword evidence="8" id="KW-0100">Branched-chain amino acid biosynthesis</keyword>
<dbReference type="SUPFAM" id="SSF110921">
    <property type="entry name" value="2-isopropylmalate synthase LeuA, allosteric (dimerisation) domain"/>
    <property type="match status" value="1"/>
</dbReference>
<dbReference type="FunFam" id="1.10.238.260:FF:000001">
    <property type="entry name" value="2-isopropylmalate synthase"/>
    <property type="match status" value="1"/>
</dbReference>
<dbReference type="PROSITE" id="PS00815">
    <property type="entry name" value="AIPM_HOMOCIT_SYNTH_1"/>
    <property type="match status" value="1"/>
</dbReference>
<evidence type="ECO:0000313" key="10">
    <source>
        <dbReference type="EMBL" id="VAW64721.1"/>
    </source>
</evidence>
<dbReference type="Pfam" id="PF00682">
    <property type="entry name" value="HMGL-like"/>
    <property type="match status" value="1"/>
</dbReference>
<dbReference type="FunFam" id="3.20.20.70:FF:000010">
    <property type="entry name" value="2-isopropylmalate synthase"/>
    <property type="match status" value="1"/>
</dbReference>
<keyword evidence="6 10" id="KW-0808">Transferase</keyword>
<dbReference type="InterPro" id="IPR005671">
    <property type="entry name" value="LeuA_bact_synth"/>
</dbReference>
<dbReference type="NCBIfam" id="TIGR00973">
    <property type="entry name" value="leuA_bact"/>
    <property type="match status" value="1"/>
</dbReference>
<dbReference type="Gene3D" id="1.10.238.260">
    <property type="match status" value="1"/>
</dbReference>